<protein>
    <recommendedName>
        <fullName evidence="5">Transmembrane protein</fullName>
    </recommendedName>
</protein>
<feature type="region of interest" description="Disordered" evidence="1">
    <location>
        <begin position="1"/>
        <end position="75"/>
    </location>
</feature>
<evidence type="ECO:0000256" key="2">
    <source>
        <dbReference type="SAM" id="Phobius"/>
    </source>
</evidence>
<dbReference type="KEGG" id="nef:GP480_02650"/>
<evidence type="ECO:0008006" key="5">
    <source>
        <dbReference type="Google" id="ProtNLM"/>
    </source>
</evidence>
<dbReference type="Proteomes" id="UP000464912">
    <property type="component" value="Chromosome"/>
</dbReference>
<feature type="compositionally biased region" description="Polar residues" evidence="1">
    <location>
        <begin position="52"/>
        <end position="64"/>
    </location>
</feature>
<evidence type="ECO:0000256" key="1">
    <source>
        <dbReference type="SAM" id="MobiDB-lite"/>
    </source>
</evidence>
<name>A0A6P1GAL6_9RICK</name>
<keyword evidence="2" id="KW-0812">Transmembrane</keyword>
<keyword evidence="2" id="KW-1133">Transmembrane helix</keyword>
<feature type="transmembrane region" description="Helical" evidence="2">
    <location>
        <begin position="132"/>
        <end position="155"/>
    </location>
</feature>
<sequence>MKENKQDQARGAGGEQESHQEQNGDQQAAGRTRRRRGVRTAVGDQHNAAGEETSSAGGEDTPQTDGVERQEDVPEDDEAKQLQWVFVLLVFAFCVNYLLRASLIRVRDHARGMQGETEEEGKESPLPQISPLSMLMAGWFLYASLALATAMSGFLGESGRQLRGFLQSGGLNTEGGALTGELDDPETEEHDKNRDFG</sequence>
<evidence type="ECO:0000313" key="3">
    <source>
        <dbReference type="EMBL" id="QHD65332.1"/>
    </source>
</evidence>
<evidence type="ECO:0000313" key="4">
    <source>
        <dbReference type="Proteomes" id="UP000464912"/>
    </source>
</evidence>
<gene>
    <name evidence="3" type="ORF">GP480_02650</name>
</gene>
<accession>A0A6P1GAL6</accession>
<organism evidence="3 4">
    <name type="scientific">Neorickettsia findlayensis</name>
    <dbReference type="NCBI Taxonomy" id="2686014"/>
    <lineage>
        <taxon>Bacteria</taxon>
        <taxon>Pseudomonadati</taxon>
        <taxon>Pseudomonadota</taxon>
        <taxon>Alphaproteobacteria</taxon>
        <taxon>Rickettsiales</taxon>
        <taxon>Anaplasmataceae</taxon>
        <taxon>Neorickettsia</taxon>
    </lineage>
</organism>
<reference evidence="3 4" key="1">
    <citation type="journal article" date="2020" name="MBio">
        <title>Erratum for Teymournejad et al., 'Isolation and Molecular Analysis of a Novel Neorickettsia Species That Causes Potomac Horse Fever'.</title>
        <authorList>
            <person name="Teymournejad O."/>
            <person name="Lin M."/>
            <person name="Bekebrede H."/>
            <person name="Kamr A."/>
            <person name="Toribio R.E."/>
            <person name="Arroyo L.G."/>
            <person name="Baird J.D."/>
            <person name="Rikihisa Y."/>
        </authorList>
    </citation>
    <scope>NUCLEOTIDE SEQUENCE [LARGE SCALE GENOMIC DNA]</scope>
    <source>
        <strain evidence="3 4">Fin17</strain>
    </source>
</reference>
<keyword evidence="2" id="KW-0472">Membrane</keyword>
<dbReference type="RefSeq" id="WP_160095629.1">
    <property type="nucleotide sequence ID" value="NZ_CP047224.1"/>
</dbReference>
<feature type="region of interest" description="Disordered" evidence="1">
    <location>
        <begin position="174"/>
        <end position="197"/>
    </location>
</feature>
<dbReference type="AlphaFoldDB" id="A0A6P1GAL6"/>
<reference evidence="3 4" key="2">
    <citation type="journal article" date="2020" name="MBio">
        <title>Isolation and Molecular Analysis of a Novel Neorickettsia Species That Causes Potomac Horse Fever.</title>
        <authorList>
            <person name="Teymournejad O."/>
            <person name="Lin M."/>
            <person name="Bekebrede H."/>
            <person name="Kamr A."/>
            <person name="Toribio R.E."/>
            <person name="Arroyo L.G."/>
            <person name="Baird J.D."/>
            <person name="Rikihisa Y."/>
        </authorList>
    </citation>
    <scope>NUCLEOTIDE SEQUENCE [LARGE SCALE GENOMIC DNA]</scope>
    <source>
        <strain evidence="3 4">Fin17</strain>
    </source>
</reference>
<feature type="transmembrane region" description="Helical" evidence="2">
    <location>
        <begin position="82"/>
        <end position="99"/>
    </location>
</feature>
<keyword evidence="4" id="KW-1185">Reference proteome</keyword>
<dbReference type="EMBL" id="CP047224">
    <property type="protein sequence ID" value="QHD65332.1"/>
    <property type="molecule type" value="Genomic_DNA"/>
</dbReference>
<proteinExistence type="predicted"/>